<dbReference type="GeneID" id="108676796"/>
<gene>
    <name evidence="3" type="primary">LOC108676796</name>
</gene>
<protein>
    <submittedName>
        <fullName evidence="3">Uncharacterized protein LOC108676796</fullName>
    </submittedName>
</protein>
<dbReference type="KEGG" id="hazt:108676796"/>
<evidence type="ECO:0000313" key="3">
    <source>
        <dbReference type="RefSeq" id="XP_018020422.1"/>
    </source>
</evidence>
<proteinExistence type="predicted"/>
<keyword evidence="2" id="KW-1185">Reference proteome</keyword>
<dbReference type="Proteomes" id="UP000694843">
    <property type="component" value="Unplaced"/>
</dbReference>
<reference evidence="3" key="1">
    <citation type="submission" date="2025-08" db="UniProtKB">
        <authorList>
            <consortium name="RefSeq"/>
        </authorList>
    </citation>
    <scope>IDENTIFICATION</scope>
    <source>
        <tissue evidence="3">Whole organism</tissue>
    </source>
</reference>
<accession>A0A8B7P321</accession>
<name>A0A8B7P321_HYAAZ</name>
<dbReference type="RefSeq" id="XP_018020422.1">
    <property type="nucleotide sequence ID" value="XM_018164933.2"/>
</dbReference>
<dbReference type="AlphaFoldDB" id="A0A8B7P321"/>
<evidence type="ECO:0000313" key="2">
    <source>
        <dbReference type="Proteomes" id="UP000694843"/>
    </source>
</evidence>
<feature type="region of interest" description="Disordered" evidence="1">
    <location>
        <begin position="49"/>
        <end position="109"/>
    </location>
</feature>
<organism evidence="2 3">
    <name type="scientific">Hyalella azteca</name>
    <name type="common">Amphipod</name>
    <dbReference type="NCBI Taxonomy" id="294128"/>
    <lineage>
        <taxon>Eukaryota</taxon>
        <taxon>Metazoa</taxon>
        <taxon>Ecdysozoa</taxon>
        <taxon>Arthropoda</taxon>
        <taxon>Crustacea</taxon>
        <taxon>Multicrustacea</taxon>
        <taxon>Malacostraca</taxon>
        <taxon>Eumalacostraca</taxon>
        <taxon>Peracarida</taxon>
        <taxon>Amphipoda</taxon>
        <taxon>Senticaudata</taxon>
        <taxon>Talitrida</taxon>
        <taxon>Talitroidea</taxon>
        <taxon>Hyalellidae</taxon>
        <taxon>Hyalella</taxon>
    </lineage>
</organism>
<evidence type="ECO:0000256" key="1">
    <source>
        <dbReference type="SAM" id="MobiDB-lite"/>
    </source>
</evidence>
<sequence length="177" mass="19096">MLVDIATALHTSTQRSQVVQPLLESSCRRIETQLDSLIASRLQALACANPTQTTQPSDRLALTSPSSPAKKTESNKIVTSPVRGSQVATPTTDCLDGSNSPSPEEPKLSTSTDFLQEVMNVVDTSLSECSLANDELPNAEDKELHGTTLERRMLSNSAPLSPASKKFLGRLRDEFKA</sequence>
<feature type="region of interest" description="Disordered" evidence="1">
    <location>
        <begin position="151"/>
        <end position="177"/>
    </location>
</feature>